<evidence type="ECO:0000256" key="1">
    <source>
        <dbReference type="ARBA" id="ARBA00038494"/>
    </source>
</evidence>
<accession>A0ABU8SDU3</accession>
<evidence type="ECO:0000313" key="5">
    <source>
        <dbReference type="Proteomes" id="UP001379235"/>
    </source>
</evidence>
<dbReference type="EC" id="2.4.-.-" evidence="4"/>
<organism evidence="4 5">
    <name type="scientific">Novosphingobium aquae</name>
    <dbReference type="NCBI Taxonomy" id="3133435"/>
    <lineage>
        <taxon>Bacteria</taxon>
        <taxon>Pseudomonadati</taxon>
        <taxon>Pseudomonadota</taxon>
        <taxon>Alphaproteobacteria</taxon>
        <taxon>Sphingomonadales</taxon>
        <taxon>Sphingomonadaceae</taxon>
        <taxon>Novosphingobium</taxon>
    </lineage>
</organism>
<keyword evidence="4" id="KW-0808">Transferase</keyword>
<dbReference type="GO" id="GO:0016757">
    <property type="term" value="F:glycosyltransferase activity"/>
    <property type="evidence" value="ECO:0007669"/>
    <property type="project" value="UniProtKB-KW"/>
</dbReference>
<dbReference type="InterPro" id="IPR001173">
    <property type="entry name" value="Glyco_trans_2-like"/>
</dbReference>
<feature type="domain" description="Glycosyltransferase 2-like" evidence="3">
    <location>
        <begin position="12"/>
        <end position="134"/>
    </location>
</feature>
<dbReference type="PANTHER" id="PTHR43630:SF2">
    <property type="entry name" value="GLYCOSYLTRANSFERASE"/>
    <property type="match status" value="1"/>
</dbReference>
<dbReference type="Gene3D" id="3.90.550.10">
    <property type="entry name" value="Spore Coat Polysaccharide Biosynthesis Protein SpsA, Chain A"/>
    <property type="match status" value="1"/>
</dbReference>
<reference evidence="4 5" key="1">
    <citation type="submission" date="2024-03" db="EMBL/GenBank/DDBJ databases">
        <authorList>
            <person name="Jo J.-H."/>
        </authorList>
    </citation>
    <scope>NUCLEOTIDE SEQUENCE [LARGE SCALE GENOMIC DNA]</scope>
    <source>
        <strain evidence="4 5">AS3R-12</strain>
    </source>
</reference>
<keyword evidence="5" id="KW-1185">Reference proteome</keyword>
<dbReference type="SUPFAM" id="SSF53448">
    <property type="entry name" value="Nucleotide-diphospho-sugar transferases"/>
    <property type="match status" value="1"/>
</dbReference>
<dbReference type="EMBL" id="JBBHJY010000015">
    <property type="protein sequence ID" value="MEJ6012147.1"/>
    <property type="molecule type" value="Genomic_DNA"/>
</dbReference>
<evidence type="ECO:0000256" key="2">
    <source>
        <dbReference type="SAM" id="Phobius"/>
    </source>
</evidence>
<evidence type="ECO:0000259" key="3">
    <source>
        <dbReference type="Pfam" id="PF00535"/>
    </source>
</evidence>
<proteinExistence type="inferred from homology"/>
<sequence length="285" mass="33604">MSQCTIPDLPVTVAIPVRNDADNLRHCLPRLKRFAEVVVIDSGSSDGTVDIANEHCVRVIQFSWNGRYPKKRNWFLINHSPEQEWVLFLDADEFIDDAFCEALAAELVESDKNAYWLTYDNYFLGRLLRHGVPQRKMALLRVGKALYEKIEEHRWSSLDMEIHEHPIVEGEVGRIDARIEHRDDRGIGHFVSKHRDYAAWEARRYELLRNDPSVWQTMTDRQRFKYRNIGKWWFPILYFLAAYFAKLGFLDRAAGFHHALLKAWYFYIIRLLLAENKKKGQGHKT</sequence>
<comment type="caution">
    <text evidence="4">The sequence shown here is derived from an EMBL/GenBank/DDBJ whole genome shotgun (WGS) entry which is preliminary data.</text>
</comment>
<dbReference type="CDD" id="cd02511">
    <property type="entry name" value="Beta4Glucosyltransferase"/>
    <property type="match status" value="1"/>
</dbReference>
<keyword evidence="4" id="KW-0328">Glycosyltransferase</keyword>
<dbReference type="RefSeq" id="WP_339970048.1">
    <property type="nucleotide sequence ID" value="NZ_JBBHJY010000015.1"/>
</dbReference>
<gene>
    <name evidence="4" type="ORF">WG900_19765</name>
</gene>
<keyword evidence="2" id="KW-0812">Transmembrane</keyword>
<dbReference type="Pfam" id="PF00535">
    <property type="entry name" value="Glycos_transf_2"/>
    <property type="match status" value="1"/>
</dbReference>
<comment type="similarity">
    <text evidence="1">Belongs to the glycosyltransferase 2 family. WaaE/KdtX subfamily.</text>
</comment>
<dbReference type="PANTHER" id="PTHR43630">
    <property type="entry name" value="POLY-BETA-1,6-N-ACETYL-D-GLUCOSAMINE SYNTHASE"/>
    <property type="match status" value="1"/>
</dbReference>
<feature type="transmembrane region" description="Helical" evidence="2">
    <location>
        <begin position="255"/>
        <end position="273"/>
    </location>
</feature>
<feature type="transmembrane region" description="Helical" evidence="2">
    <location>
        <begin position="232"/>
        <end position="249"/>
    </location>
</feature>
<protein>
    <submittedName>
        <fullName evidence="4">Glycosyltransferase family 2 protein</fullName>
        <ecNumber evidence="4">2.4.-.-</ecNumber>
    </submittedName>
</protein>
<dbReference type="Proteomes" id="UP001379235">
    <property type="component" value="Unassembled WGS sequence"/>
</dbReference>
<evidence type="ECO:0000313" key="4">
    <source>
        <dbReference type="EMBL" id="MEJ6012147.1"/>
    </source>
</evidence>
<keyword evidence="2" id="KW-1133">Transmembrane helix</keyword>
<name>A0ABU8SDU3_9SPHN</name>
<dbReference type="InterPro" id="IPR029044">
    <property type="entry name" value="Nucleotide-diphossugar_trans"/>
</dbReference>
<keyword evidence="2" id="KW-0472">Membrane</keyword>